<keyword evidence="3" id="KW-1185">Reference proteome</keyword>
<evidence type="ECO:0000313" key="2">
    <source>
        <dbReference type="EMBL" id="MFD2702633.1"/>
    </source>
</evidence>
<protein>
    <submittedName>
        <fullName evidence="2">Uncharacterized protein</fullName>
    </submittedName>
</protein>
<evidence type="ECO:0000313" key="3">
    <source>
        <dbReference type="Proteomes" id="UP001597540"/>
    </source>
</evidence>
<evidence type="ECO:0000256" key="1">
    <source>
        <dbReference type="SAM" id="SignalP"/>
    </source>
</evidence>
<accession>A0ABW5SSR6</accession>
<organism evidence="2 3">
    <name type="scientific">Paenibacillus shunpengii</name>
    <dbReference type="NCBI Taxonomy" id="2054424"/>
    <lineage>
        <taxon>Bacteria</taxon>
        <taxon>Bacillati</taxon>
        <taxon>Bacillota</taxon>
        <taxon>Bacilli</taxon>
        <taxon>Bacillales</taxon>
        <taxon>Paenibacillaceae</taxon>
        <taxon>Paenibacillus</taxon>
    </lineage>
</organism>
<name>A0ABW5SSR6_9BACL</name>
<proteinExistence type="predicted"/>
<reference evidence="3" key="1">
    <citation type="journal article" date="2019" name="Int. J. Syst. Evol. Microbiol.">
        <title>The Global Catalogue of Microorganisms (GCM) 10K type strain sequencing project: providing services to taxonomists for standard genome sequencing and annotation.</title>
        <authorList>
            <consortium name="The Broad Institute Genomics Platform"/>
            <consortium name="The Broad Institute Genome Sequencing Center for Infectious Disease"/>
            <person name="Wu L."/>
            <person name="Ma J."/>
        </authorList>
    </citation>
    <scope>NUCLEOTIDE SEQUENCE [LARGE SCALE GENOMIC DNA]</scope>
    <source>
        <strain evidence="3">KCTC 33849</strain>
    </source>
</reference>
<dbReference type="Proteomes" id="UP001597540">
    <property type="component" value="Unassembled WGS sequence"/>
</dbReference>
<feature type="chain" id="PRO_5045812289" evidence="1">
    <location>
        <begin position="29"/>
        <end position="198"/>
    </location>
</feature>
<dbReference type="EMBL" id="JBHUMJ010000007">
    <property type="protein sequence ID" value="MFD2702633.1"/>
    <property type="molecule type" value="Genomic_DNA"/>
</dbReference>
<sequence>MHCFKKTTAMILTLSFTLLLFFPNFVSANSSQGITSPNNDVSISKEKASLEGRELLSTSEKVRIPFTATTHLNDATKNADTKAVDEISGYVDFWVQTYSGRLVVPFFEIGLDEPDDAFLLGYDFEVYYSGNEFNGGDYWEDLSGPIPILRRTYEGQGLGNIYTQAGSFSATLTGTVATSEGPSMVVSPNRTVYFKFSI</sequence>
<gene>
    <name evidence="2" type="ORF">ACFSVM_19455</name>
</gene>
<keyword evidence="1" id="KW-0732">Signal</keyword>
<comment type="caution">
    <text evidence="2">The sequence shown here is derived from an EMBL/GenBank/DDBJ whole genome shotgun (WGS) entry which is preliminary data.</text>
</comment>
<feature type="signal peptide" evidence="1">
    <location>
        <begin position="1"/>
        <end position="28"/>
    </location>
</feature>
<dbReference type="RefSeq" id="WP_379263984.1">
    <property type="nucleotide sequence ID" value="NZ_JBHUMJ010000007.1"/>
</dbReference>